<comment type="caution">
    <text evidence="5">The sequence shown here is derived from an EMBL/GenBank/DDBJ whole genome shotgun (WGS) entry which is preliminary data.</text>
</comment>
<dbReference type="OrthoDB" id="9803687at2"/>
<evidence type="ECO:0000256" key="3">
    <source>
        <dbReference type="PROSITE-ProRule" id="PRU00333"/>
    </source>
</evidence>
<dbReference type="EMBL" id="LFTY01000002">
    <property type="protein sequence ID" value="KMW58109.1"/>
    <property type="molecule type" value="Genomic_DNA"/>
</dbReference>
<organism evidence="5 6">
    <name type="scientific">Candidatus Rhodobacter oscarellae</name>
    <dbReference type="NCBI Taxonomy" id="1675527"/>
    <lineage>
        <taxon>Bacteria</taxon>
        <taxon>Pseudomonadati</taxon>
        <taxon>Pseudomonadota</taxon>
        <taxon>Alphaproteobacteria</taxon>
        <taxon>Rhodobacterales</taxon>
        <taxon>Rhodobacter group</taxon>
        <taxon>Rhodobacter</taxon>
    </lineage>
</organism>
<name>A0A0J9E8X8_9RHOB</name>
<protein>
    <submittedName>
        <fullName evidence="5">Homocysteine S-methyltransferase</fullName>
        <ecNumber evidence="5">2.1.1.10</ecNumber>
    </submittedName>
</protein>
<dbReference type="GO" id="GO:0046872">
    <property type="term" value="F:metal ion binding"/>
    <property type="evidence" value="ECO:0007669"/>
    <property type="project" value="UniProtKB-KW"/>
</dbReference>
<dbReference type="GO" id="GO:0032259">
    <property type="term" value="P:methylation"/>
    <property type="evidence" value="ECO:0007669"/>
    <property type="project" value="UniProtKB-KW"/>
</dbReference>
<proteinExistence type="predicted"/>
<gene>
    <name evidence="5" type="ORF">AIOL_003080</name>
</gene>
<dbReference type="STRING" id="1675527.AIOL_003080"/>
<evidence type="ECO:0000256" key="2">
    <source>
        <dbReference type="ARBA" id="ARBA00022679"/>
    </source>
</evidence>
<feature type="binding site" evidence="3">
    <location>
        <position position="275"/>
    </location>
    <ligand>
        <name>Zn(2+)</name>
        <dbReference type="ChEBI" id="CHEBI:29105"/>
    </ligand>
</feature>
<dbReference type="Gene3D" id="3.20.20.330">
    <property type="entry name" value="Homocysteine-binding-like domain"/>
    <property type="match status" value="1"/>
</dbReference>
<evidence type="ECO:0000313" key="6">
    <source>
        <dbReference type="Proteomes" id="UP000037178"/>
    </source>
</evidence>
<dbReference type="PATRIC" id="fig|1675527.3.peg.3221"/>
<keyword evidence="6" id="KW-1185">Reference proteome</keyword>
<dbReference type="Pfam" id="PF02574">
    <property type="entry name" value="S-methyl_trans"/>
    <property type="match status" value="1"/>
</dbReference>
<reference evidence="5 6" key="1">
    <citation type="submission" date="2015-06" db="EMBL/GenBank/DDBJ databases">
        <title>Draft genome sequence of an Alphaproteobacteria species associated to the Mediterranean sponge Oscarella lobularis.</title>
        <authorList>
            <person name="Jourda C."/>
            <person name="Santini S."/>
            <person name="Claverie J.-M."/>
        </authorList>
    </citation>
    <scope>NUCLEOTIDE SEQUENCE [LARGE SCALE GENOMIC DNA]</scope>
    <source>
        <strain evidence="5">IGS</strain>
    </source>
</reference>
<dbReference type="PANTHER" id="PTHR11103">
    <property type="entry name" value="SLR1189 PROTEIN"/>
    <property type="match status" value="1"/>
</dbReference>
<dbReference type="SUPFAM" id="SSF82282">
    <property type="entry name" value="Homocysteine S-methyltransferase"/>
    <property type="match status" value="1"/>
</dbReference>
<evidence type="ECO:0000259" key="4">
    <source>
        <dbReference type="PROSITE" id="PS50970"/>
    </source>
</evidence>
<evidence type="ECO:0000256" key="1">
    <source>
        <dbReference type="ARBA" id="ARBA00022603"/>
    </source>
</evidence>
<sequence>MAVTLLDGSIGQELVKRLGEQPTPLWSTKVMLDRPELVEQVHRAYFEVGAEVATLNTYPLLRNRLDNNGIGDRFELLHNTARGIGLRARAAHGAGRVAASLGPLGASYRPDLAPPVPEAAREYAEIVALHDAEVDLHLIETASGLRLAEGALAGCVGATKPVWLAVSVSDDDGSVLRSGEPLADVLPLVDRFRPEALLVNCSTPEAVSQSLPIIAPHGIPFGAYANGFTRIADDFKVVQQTVDSLTARADLSPKAYADFAEGWAEAGASIIGGCCEVGPDHIAELKRRFG</sequence>
<dbReference type="PANTHER" id="PTHR11103:SF18">
    <property type="entry name" value="SLR1189 PROTEIN"/>
    <property type="match status" value="1"/>
</dbReference>
<feature type="binding site" evidence="3">
    <location>
        <position position="201"/>
    </location>
    <ligand>
        <name>Zn(2+)</name>
        <dbReference type="ChEBI" id="CHEBI:29105"/>
    </ligand>
</feature>
<accession>A0A0J9E8X8</accession>
<keyword evidence="1 3" id="KW-0489">Methyltransferase</keyword>
<dbReference type="Proteomes" id="UP000037178">
    <property type="component" value="Unassembled WGS sequence"/>
</dbReference>
<feature type="domain" description="Hcy-binding" evidence="4">
    <location>
        <begin position="1"/>
        <end position="289"/>
    </location>
</feature>
<feature type="binding site" evidence="3">
    <location>
        <position position="274"/>
    </location>
    <ligand>
        <name>Zn(2+)</name>
        <dbReference type="ChEBI" id="CHEBI:29105"/>
    </ligand>
</feature>
<keyword evidence="2 3" id="KW-0808">Transferase</keyword>
<comment type="cofactor">
    <cofactor evidence="3">
        <name>Zn(2+)</name>
        <dbReference type="ChEBI" id="CHEBI:29105"/>
    </cofactor>
</comment>
<dbReference type="EC" id="2.1.1.10" evidence="5"/>
<dbReference type="AlphaFoldDB" id="A0A0J9E8X8"/>
<dbReference type="RefSeq" id="WP_049643751.1">
    <property type="nucleotide sequence ID" value="NZ_LFTY01000002.1"/>
</dbReference>
<dbReference type="InterPro" id="IPR003726">
    <property type="entry name" value="HCY_dom"/>
</dbReference>
<keyword evidence="3" id="KW-0862">Zinc</keyword>
<dbReference type="PROSITE" id="PS50970">
    <property type="entry name" value="HCY"/>
    <property type="match status" value="1"/>
</dbReference>
<dbReference type="InterPro" id="IPR036589">
    <property type="entry name" value="HCY_dom_sf"/>
</dbReference>
<dbReference type="GO" id="GO:0008168">
    <property type="term" value="F:methyltransferase activity"/>
    <property type="evidence" value="ECO:0007669"/>
    <property type="project" value="UniProtKB-UniRule"/>
</dbReference>
<keyword evidence="3" id="KW-0479">Metal-binding</keyword>
<evidence type="ECO:0000313" key="5">
    <source>
        <dbReference type="EMBL" id="KMW58109.1"/>
    </source>
</evidence>